<feature type="transmembrane region" description="Helical" evidence="7">
    <location>
        <begin position="49"/>
        <end position="69"/>
    </location>
</feature>
<keyword evidence="4 7" id="KW-1133">Transmembrane helix</keyword>
<feature type="transmembrane region" description="Helical" evidence="7">
    <location>
        <begin position="398"/>
        <end position="420"/>
    </location>
</feature>
<dbReference type="PROSITE" id="PS50850">
    <property type="entry name" value="MFS"/>
    <property type="match status" value="1"/>
</dbReference>
<evidence type="ECO:0000313" key="10">
    <source>
        <dbReference type="Proteomes" id="UP000305778"/>
    </source>
</evidence>
<gene>
    <name evidence="9" type="ORF">FCI23_48075</name>
</gene>
<dbReference type="PANTHER" id="PTHR42718">
    <property type="entry name" value="MAJOR FACILITATOR SUPERFAMILY MULTIDRUG TRANSPORTER MFSC"/>
    <property type="match status" value="1"/>
</dbReference>
<dbReference type="InterPro" id="IPR011701">
    <property type="entry name" value="MFS"/>
</dbReference>
<reference evidence="9 10" key="1">
    <citation type="submission" date="2019-04" db="EMBL/GenBank/DDBJ databases">
        <title>Streptomyces oryziradicis sp. nov., a novel actinomycete isolated from rhizosphere soil of rice (Oryza sativa L.).</title>
        <authorList>
            <person name="Li C."/>
        </authorList>
    </citation>
    <scope>NUCLEOTIDE SEQUENCE [LARGE SCALE GENOMIC DNA]</scope>
    <source>
        <strain evidence="9 10">NEAU-C40</strain>
    </source>
</reference>
<feature type="transmembrane region" description="Helical" evidence="7">
    <location>
        <begin position="138"/>
        <end position="161"/>
    </location>
</feature>
<keyword evidence="2" id="KW-0813">Transport</keyword>
<comment type="caution">
    <text evidence="9">The sequence shown here is derived from an EMBL/GenBank/DDBJ whole genome shotgun (WGS) entry which is preliminary data.</text>
</comment>
<feature type="domain" description="Major facilitator superfamily (MFS) profile" evidence="8">
    <location>
        <begin position="15"/>
        <end position="463"/>
    </location>
</feature>
<dbReference type="InterPro" id="IPR020846">
    <property type="entry name" value="MFS_dom"/>
</dbReference>
<dbReference type="Proteomes" id="UP000305778">
    <property type="component" value="Unassembled WGS sequence"/>
</dbReference>
<keyword evidence="3 7" id="KW-0812">Transmembrane</keyword>
<dbReference type="AlphaFoldDB" id="A0A4U0RRY1"/>
<dbReference type="InterPro" id="IPR036259">
    <property type="entry name" value="MFS_trans_sf"/>
</dbReference>
<feature type="transmembrane region" description="Helical" evidence="7">
    <location>
        <begin position="81"/>
        <end position="104"/>
    </location>
</feature>
<dbReference type="PANTHER" id="PTHR42718:SF9">
    <property type="entry name" value="MAJOR FACILITATOR SUPERFAMILY MULTIDRUG TRANSPORTER MFSC"/>
    <property type="match status" value="1"/>
</dbReference>
<evidence type="ECO:0000256" key="6">
    <source>
        <dbReference type="ARBA" id="ARBA00023251"/>
    </source>
</evidence>
<dbReference type="SUPFAM" id="SSF103473">
    <property type="entry name" value="MFS general substrate transporter"/>
    <property type="match status" value="1"/>
</dbReference>
<evidence type="ECO:0000256" key="4">
    <source>
        <dbReference type="ARBA" id="ARBA00022989"/>
    </source>
</evidence>
<keyword evidence="5 7" id="KW-0472">Membrane</keyword>
<dbReference type="GO" id="GO:0022857">
    <property type="term" value="F:transmembrane transporter activity"/>
    <property type="evidence" value="ECO:0007669"/>
    <property type="project" value="InterPro"/>
</dbReference>
<feature type="transmembrane region" description="Helical" evidence="7">
    <location>
        <begin position="199"/>
        <end position="218"/>
    </location>
</feature>
<feature type="transmembrane region" description="Helical" evidence="7">
    <location>
        <begin position="262"/>
        <end position="288"/>
    </location>
</feature>
<dbReference type="EMBL" id="SUMC01000126">
    <property type="protein sequence ID" value="TJZ98833.1"/>
    <property type="molecule type" value="Genomic_DNA"/>
</dbReference>
<dbReference type="RefSeq" id="WP_136730326.1">
    <property type="nucleotide sequence ID" value="NZ_SUMC01000126.1"/>
</dbReference>
<evidence type="ECO:0000256" key="3">
    <source>
        <dbReference type="ARBA" id="ARBA00022692"/>
    </source>
</evidence>
<dbReference type="GO" id="GO:0046677">
    <property type="term" value="P:response to antibiotic"/>
    <property type="evidence" value="ECO:0007669"/>
    <property type="project" value="UniProtKB-KW"/>
</dbReference>
<dbReference type="Gene3D" id="1.20.1250.20">
    <property type="entry name" value="MFS general substrate transporter like domains"/>
    <property type="match status" value="2"/>
</dbReference>
<evidence type="ECO:0000256" key="7">
    <source>
        <dbReference type="SAM" id="Phobius"/>
    </source>
</evidence>
<dbReference type="Pfam" id="PF07690">
    <property type="entry name" value="MFS_1"/>
    <property type="match status" value="1"/>
</dbReference>
<evidence type="ECO:0000256" key="5">
    <source>
        <dbReference type="ARBA" id="ARBA00023136"/>
    </source>
</evidence>
<name>A0A4U0RRY1_9ACTN</name>
<feature type="transmembrane region" description="Helical" evidence="7">
    <location>
        <begin position="300"/>
        <end position="326"/>
    </location>
</feature>
<sequence>MTTTSSPGRTATAATLCVVTAALFAYSTLETMLSPALPAIQKAVGASTPAIAWVFTGLLLAGAVSTPLVGRLADVRDKRAVLLGVLAVVALGTLLAAVATNVALLTAGQVLQGVGLSLVPLSVGIIRDTQPARRIAAGNGLIVGTAASSTAVGLVVAGPILEVLPYTWLYWIPFVVIVAAFVVAWVVVPSCPPTRRGRIDLAGGVLLALGLALLLIGISRSSKAGWGSPLVVSLLVVGVAVLGVFAAVELRTSEPMVDLRLLGTRAVLLTCAVAFVVGFGTFAVFVLVPMLVELPTTTGYGLGGSALSSGLYLVPLGIVGTAVAPLTGRLERAIGTRGVMLTGTVAMVAAALVLLAAPGRPWLILVSTALAGLTVGFGLTGAMNIVVATVPEDRTASVSGLAFVAKSVGGALGAQLGAVLLAQSTAPDAELPAWSGFRSAFLLAATVSLAAALLSIALPARLSRVTTSPTTTIGEPA</sequence>
<proteinExistence type="predicted"/>
<accession>A0A4U0RRY1</accession>
<feature type="transmembrane region" description="Helical" evidence="7">
    <location>
        <begin position="230"/>
        <end position="250"/>
    </location>
</feature>
<feature type="transmembrane region" description="Helical" evidence="7">
    <location>
        <begin position="110"/>
        <end position="126"/>
    </location>
</feature>
<evidence type="ECO:0000259" key="8">
    <source>
        <dbReference type="PROSITE" id="PS50850"/>
    </source>
</evidence>
<protein>
    <submittedName>
        <fullName evidence="9">MFS transporter</fullName>
    </submittedName>
</protein>
<feature type="transmembrane region" description="Helical" evidence="7">
    <location>
        <begin position="440"/>
        <end position="458"/>
    </location>
</feature>
<keyword evidence="6" id="KW-0046">Antibiotic resistance</keyword>
<evidence type="ECO:0000256" key="1">
    <source>
        <dbReference type="ARBA" id="ARBA00004651"/>
    </source>
</evidence>
<dbReference type="OrthoDB" id="4484751at2"/>
<evidence type="ECO:0000256" key="2">
    <source>
        <dbReference type="ARBA" id="ARBA00022448"/>
    </source>
</evidence>
<feature type="transmembrane region" description="Helical" evidence="7">
    <location>
        <begin position="167"/>
        <end position="187"/>
    </location>
</feature>
<feature type="transmembrane region" description="Helical" evidence="7">
    <location>
        <begin position="338"/>
        <end position="356"/>
    </location>
</feature>
<organism evidence="9 10">
    <name type="scientific">Actinacidiphila oryziradicis</name>
    <dbReference type="NCBI Taxonomy" id="2571141"/>
    <lineage>
        <taxon>Bacteria</taxon>
        <taxon>Bacillati</taxon>
        <taxon>Actinomycetota</taxon>
        <taxon>Actinomycetes</taxon>
        <taxon>Kitasatosporales</taxon>
        <taxon>Streptomycetaceae</taxon>
        <taxon>Actinacidiphila</taxon>
    </lineage>
</organism>
<feature type="transmembrane region" description="Helical" evidence="7">
    <location>
        <begin position="362"/>
        <end position="386"/>
    </location>
</feature>
<evidence type="ECO:0000313" key="9">
    <source>
        <dbReference type="EMBL" id="TJZ98833.1"/>
    </source>
</evidence>
<dbReference type="GO" id="GO:0005886">
    <property type="term" value="C:plasma membrane"/>
    <property type="evidence" value="ECO:0007669"/>
    <property type="project" value="UniProtKB-SubCell"/>
</dbReference>
<comment type="subcellular location">
    <subcellularLocation>
        <location evidence="1">Cell membrane</location>
        <topology evidence="1">Multi-pass membrane protein</topology>
    </subcellularLocation>
</comment>
<keyword evidence="10" id="KW-1185">Reference proteome</keyword>